<evidence type="ECO:0000313" key="3">
    <source>
        <dbReference type="EMBL" id="CAB9525788.1"/>
    </source>
</evidence>
<keyword evidence="3" id="KW-0223">Dioxygenase</keyword>
<dbReference type="OrthoDB" id="47242at2759"/>
<reference evidence="3" key="1">
    <citation type="submission" date="2020-06" db="EMBL/GenBank/DDBJ databases">
        <authorList>
            <consortium name="Plant Systems Biology data submission"/>
        </authorList>
    </citation>
    <scope>NUCLEOTIDE SEQUENCE</scope>
    <source>
        <strain evidence="3">D6</strain>
    </source>
</reference>
<dbReference type="PANTHER" id="PTHR37563">
    <property type="entry name" value="PHYTANOYL-COA DIOXYGENASE FAMILY PROTEIN (AFU_ORTHOLOGUE AFUA_2G03330)"/>
    <property type="match status" value="1"/>
</dbReference>
<sequence length="455" mass="52370">MGRTLVPRHLFLSWVLVVVLLVELPCNADEQLEERKEALRKFVHAYVRAEKEPSYENVLEEVKLIVGDDDNDEIFSDIEQVVQDAIEDTHVYADRLVMDMLKTVRDPDCMEGEFDASDGNFNAAEAAHVLHKCKLLVLRNVFDQDFLQAYKANITAFIQGLKNGNIAKTGTTTNKEHYFQHNLDHGRWEVLLPQSLAHPIVVQNARILRVLMKDMILGPRFNLHSFGTALADSGAHPQDWHTDSDYLFADGLYKTTGISQHELPAYAITMMVPLLHMTPEHGPTQFGMGSSNLAGLAEKREDILLRNEWLRQFINAQPEEDEEYDVRDHYEYMRTPLLSFGDVLLFDYMITHRGGRNVSPDLRAMLYLTYSRFWYKDKGFEDEDEEDREEQSDTEMKLYKKLTQTARFAIPDNFGTDEVEDWSQYGDGDRSLEAMGSFQEQTGNQANPRDSDEEL</sequence>
<name>A0A9N8HSI6_9STRA</name>
<dbReference type="InterPro" id="IPR051961">
    <property type="entry name" value="Fungal_Metabolite_Diox"/>
</dbReference>
<feature type="signal peptide" evidence="2">
    <location>
        <begin position="1"/>
        <end position="28"/>
    </location>
</feature>
<feature type="compositionally biased region" description="Polar residues" evidence="1">
    <location>
        <begin position="438"/>
        <end position="448"/>
    </location>
</feature>
<accession>A0A9N8HSI6</accession>
<keyword evidence="3" id="KW-0560">Oxidoreductase</keyword>
<evidence type="ECO:0000256" key="2">
    <source>
        <dbReference type="SAM" id="SignalP"/>
    </source>
</evidence>
<dbReference type="InterPro" id="IPR008775">
    <property type="entry name" value="Phytyl_CoA_dOase-like"/>
</dbReference>
<dbReference type="SUPFAM" id="SSF51197">
    <property type="entry name" value="Clavaminate synthase-like"/>
    <property type="match status" value="1"/>
</dbReference>
<comment type="caution">
    <text evidence="3">The sequence shown here is derived from an EMBL/GenBank/DDBJ whole genome shotgun (WGS) entry which is preliminary data.</text>
</comment>
<dbReference type="EMBL" id="CAICTM010001724">
    <property type="protein sequence ID" value="CAB9525788.1"/>
    <property type="molecule type" value="Genomic_DNA"/>
</dbReference>
<dbReference type="GO" id="GO:0051213">
    <property type="term" value="F:dioxygenase activity"/>
    <property type="evidence" value="ECO:0007669"/>
    <property type="project" value="UniProtKB-KW"/>
</dbReference>
<dbReference type="Proteomes" id="UP001153069">
    <property type="component" value="Unassembled WGS sequence"/>
</dbReference>
<keyword evidence="2" id="KW-0732">Signal</keyword>
<feature type="chain" id="PRO_5040308193" evidence="2">
    <location>
        <begin position="29"/>
        <end position="455"/>
    </location>
</feature>
<evidence type="ECO:0000313" key="4">
    <source>
        <dbReference type="Proteomes" id="UP001153069"/>
    </source>
</evidence>
<dbReference type="Pfam" id="PF05721">
    <property type="entry name" value="PhyH"/>
    <property type="match status" value="1"/>
</dbReference>
<dbReference type="AlphaFoldDB" id="A0A9N8HSI6"/>
<organism evidence="3 4">
    <name type="scientific">Seminavis robusta</name>
    <dbReference type="NCBI Taxonomy" id="568900"/>
    <lineage>
        <taxon>Eukaryota</taxon>
        <taxon>Sar</taxon>
        <taxon>Stramenopiles</taxon>
        <taxon>Ochrophyta</taxon>
        <taxon>Bacillariophyta</taxon>
        <taxon>Bacillariophyceae</taxon>
        <taxon>Bacillariophycidae</taxon>
        <taxon>Naviculales</taxon>
        <taxon>Naviculaceae</taxon>
        <taxon>Seminavis</taxon>
    </lineage>
</organism>
<feature type="region of interest" description="Disordered" evidence="1">
    <location>
        <begin position="416"/>
        <end position="455"/>
    </location>
</feature>
<gene>
    <name evidence="3" type="ORF">SEMRO_1726_G293850.1</name>
</gene>
<keyword evidence="4" id="KW-1185">Reference proteome</keyword>
<protein>
    <submittedName>
        <fullName evidence="3">Phytanoyl-CoA dioxygenase</fullName>
    </submittedName>
</protein>
<dbReference type="Gene3D" id="2.60.120.620">
    <property type="entry name" value="q2cbj1_9rhob like domain"/>
    <property type="match status" value="1"/>
</dbReference>
<evidence type="ECO:0000256" key="1">
    <source>
        <dbReference type="SAM" id="MobiDB-lite"/>
    </source>
</evidence>
<dbReference type="PANTHER" id="PTHR37563:SF2">
    <property type="entry name" value="PHYTANOYL-COA DIOXYGENASE FAMILY PROTEIN (AFU_ORTHOLOGUE AFUA_2G03330)"/>
    <property type="match status" value="1"/>
</dbReference>
<proteinExistence type="predicted"/>